<gene>
    <name evidence="1" type="ORF">WN51_09389</name>
</gene>
<accession>A0A0N1ITX3</accession>
<protein>
    <submittedName>
        <fullName evidence="1">Uncharacterized protein</fullName>
    </submittedName>
</protein>
<dbReference type="AlphaFoldDB" id="A0A0N1ITX3"/>
<feature type="non-terminal residue" evidence="1">
    <location>
        <position position="1"/>
    </location>
</feature>
<reference evidence="1 2" key="1">
    <citation type="submission" date="2015-07" db="EMBL/GenBank/DDBJ databases">
        <title>The genome of Melipona quadrifasciata.</title>
        <authorList>
            <person name="Pan H."/>
            <person name="Kapheim K."/>
        </authorList>
    </citation>
    <scope>NUCLEOTIDE SEQUENCE [LARGE SCALE GENOMIC DNA]</scope>
    <source>
        <strain evidence="1">0111107301</strain>
        <tissue evidence="1">Whole body</tissue>
    </source>
</reference>
<dbReference type="EMBL" id="KQ435729">
    <property type="protein sequence ID" value="KOX77724.1"/>
    <property type="molecule type" value="Genomic_DNA"/>
</dbReference>
<evidence type="ECO:0000313" key="2">
    <source>
        <dbReference type="Proteomes" id="UP000053105"/>
    </source>
</evidence>
<dbReference type="Proteomes" id="UP000053105">
    <property type="component" value="Unassembled WGS sequence"/>
</dbReference>
<keyword evidence="2" id="KW-1185">Reference proteome</keyword>
<name>A0A0N1ITX3_9HYME</name>
<organism evidence="1 2">
    <name type="scientific">Melipona quadrifasciata</name>
    <dbReference type="NCBI Taxonomy" id="166423"/>
    <lineage>
        <taxon>Eukaryota</taxon>
        <taxon>Metazoa</taxon>
        <taxon>Ecdysozoa</taxon>
        <taxon>Arthropoda</taxon>
        <taxon>Hexapoda</taxon>
        <taxon>Insecta</taxon>
        <taxon>Pterygota</taxon>
        <taxon>Neoptera</taxon>
        <taxon>Endopterygota</taxon>
        <taxon>Hymenoptera</taxon>
        <taxon>Apocrita</taxon>
        <taxon>Aculeata</taxon>
        <taxon>Apoidea</taxon>
        <taxon>Anthophila</taxon>
        <taxon>Apidae</taxon>
        <taxon>Melipona</taxon>
    </lineage>
</organism>
<sequence>LLISRITINVNVLGNAVASQCQSISGKCCLVYMSVRVFEVAFRLYRYNLALDVAFLELALRLRNAQILPLNSWKAVPAPGSPDAVTRAVIYQLGNAWMKDGITWTMEFRRNDAWVLSNGNDKTVQQLIILHISNKESTFSTIFPAIENTNACSELADNIAENTTLDQYIQLQTQHGYKKAANVHPNNMKRYEISTISQLCIRMSQNNSFCLGAFNCDV</sequence>
<evidence type="ECO:0000313" key="1">
    <source>
        <dbReference type="EMBL" id="KOX77724.1"/>
    </source>
</evidence>
<proteinExistence type="predicted"/>